<gene>
    <name evidence="1" type="ORF">pW2_74</name>
</gene>
<accession>A0A3T0IHL6</accession>
<evidence type="ECO:0000313" key="2">
    <source>
        <dbReference type="Proteomes" id="UP000287896"/>
    </source>
</evidence>
<dbReference type="Proteomes" id="UP000287896">
    <property type="component" value="Segment"/>
</dbReference>
<reference evidence="1 2" key="1">
    <citation type="submission" date="2018-12" db="EMBL/GenBank/DDBJ databases">
        <title>Characterization of a novel siphovirus infacting Bacillus anthracis.</title>
        <authorList>
            <person name="Hu X."/>
            <person name="Wan X."/>
            <person name="Geng P."/>
            <person name="Yuan Z."/>
        </authorList>
    </citation>
    <scope>NUCLEOTIDE SEQUENCE [LARGE SCALE GENOMIC DNA]</scope>
</reference>
<dbReference type="EMBL" id="MK288021">
    <property type="protein sequence ID" value="AZU98908.1"/>
    <property type="molecule type" value="Genomic_DNA"/>
</dbReference>
<evidence type="ECO:0000313" key="1">
    <source>
        <dbReference type="EMBL" id="AZU98908.1"/>
    </source>
</evidence>
<name>A0A3T0IHL6_9CAUD</name>
<sequence>MNIWERLMRVFGNQQNGKSEKEIEKEVIEYLTSEEYLKKKEEENKIPVVEARIAGIYSLYTDYYKDESASRYHMNRTGWRIMLKVTAVVRIELYGKKREVKIKDEVAEIFGRNWYEETLCRNYMQLSEEDKQKHIEKGLKEMVINKVSEQQLKDFKEEFNLANQKKEFDIKIEIKQENFHAE</sequence>
<protein>
    <submittedName>
        <fullName evidence="1">Uncharacterized protein</fullName>
    </submittedName>
</protein>
<proteinExistence type="predicted"/>
<organism evidence="1 2">
    <name type="scientific">Bacillus phage pW2</name>
    <dbReference type="NCBI Taxonomy" id="2500559"/>
    <lineage>
        <taxon>Viruses</taxon>
        <taxon>Duplodnaviria</taxon>
        <taxon>Heunggongvirae</taxon>
        <taxon>Uroviricota</taxon>
        <taxon>Caudoviricetes</taxon>
        <taxon>Joanripponvirinae</taxon>
        <taxon>Sophritavirus</taxon>
        <taxon>Sophritavirus pW2</taxon>
    </lineage>
</organism>
<keyword evidence="2" id="KW-1185">Reference proteome</keyword>